<dbReference type="OrthoDB" id="268521at2759"/>
<dbReference type="EMBL" id="ML119122">
    <property type="protein sequence ID" value="RPB13584.1"/>
    <property type="molecule type" value="Genomic_DNA"/>
</dbReference>
<dbReference type="CDD" id="cd01433">
    <property type="entry name" value="Ribosomal_L16_L10e"/>
    <property type="match status" value="1"/>
</dbReference>
<accession>A0A3N4KSK6</accession>
<dbReference type="NCBIfam" id="TIGR01164">
    <property type="entry name" value="rplP_bact"/>
    <property type="match status" value="1"/>
</dbReference>
<dbReference type="InterPro" id="IPR000114">
    <property type="entry name" value="Ribosomal_uL16_bact-type"/>
</dbReference>
<evidence type="ECO:0000256" key="2">
    <source>
        <dbReference type="ARBA" id="ARBA00022980"/>
    </source>
</evidence>
<dbReference type="Proteomes" id="UP000277580">
    <property type="component" value="Unassembled WGS sequence"/>
</dbReference>
<dbReference type="GO" id="GO:0003735">
    <property type="term" value="F:structural constituent of ribosome"/>
    <property type="evidence" value="ECO:0007669"/>
    <property type="project" value="InterPro"/>
</dbReference>
<dbReference type="FunCoup" id="A0A3N4KSK6">
    <property type="interactions" value="268"/>
</dbReference>
<dbReference type="InterPro" id="IPR047873">
    <property type="entry name" value="Ribosomal_uL16"/>
</dbReference>
<evidence type="ECO:0000256" key="1">
    <source>
        <dbReference type="ARBA" id="ARBA00008931"/>
    </source>
</evidence>
<dbReference type="InterPro" id="IPR036920">
    <property type="entry name" value="Ribosomal_uL16_sf"/>
</dbReference>
<dbReference type="PROSITE" id="PS00701">
    <property type="entry name" value="RIBOSOMAL_L16_2"/>
    <property type="match status" value="1"/>
</dbReference>
<dbReference type="SUPFAM" id="SSF54686">
    <property type="entry name" value="Ribosomal protein L16p/L10e"/>
    <property type="match status" value="1"/>
</dbReference>
<evidence type="ECO:0000256" key="5">
    <source>
        <dbReference type="SAM" id="MobiDB-lite"/>
    </source>
</evidence>
<name>A0A3N4KSK6_9PEZI</name>
<evidence type="ECO:0000313" key="6">
    <source>
        <dbReference type="EMBL" id="RPB13584.1"/>
    </source>
</evidence>
<evidence type="ECO:0000256" key="3">
    <source>
        <dbReference type="ARBA" id="ARBA00023274"/>
    </source>
</evidence>
<feature type="region of interest" description="Disordered" evidence="5">
    <location>
        <begin position="26"/>
        <end position="53"/>
    </location>
</feature>
<keyword evidence="2 4" id="KW-0689">Ribosomal protein</keyword>
<dbReference type="STRING" id="1392247.A0A3N4KSK6"/>
<dbReference type="PANTHER" id="PTHR12220:SF13">
    <property type="entry name" value="LARGE RIBOSOMAL SUBUNIT PROTEIN UL16M"/>
    <property type="match status" value="1"/>
</dbReference>
<dbReference type="InParanoid" id="A0A3N4KSK6"/>
<dbReference type="Gene3D" id="3.90.1170.10">
    <property type="entry name" value="Ribosomal protein L10e/L16"/>
    <property type="match status" value="1"/>
</dbReference>
<dbReference type="GO" id="GO:0005762">
    <property type="term" value="C:mitochondrial large ribosomal subunit"/>
    <property type="evidence" value="ECO:0007669"/>
    <property type="project" value="TreeGrafter"/>
</dbReference>
<proteinExistence type="inferred from homology"/>
<comment type="similarity">
    <text evidence="1 4">Belongs to the universal ribosomal protein uL16 family.</text>
</comment>
<sequence>MASLEYVVVMEIRQVTWPEEVGAPALDWLRPKGDPKPAQKGRPRVPTGGSVRGTTVEWGDYGMRLKDHHRRLSAMHLKNAEEAIKKKLRGMKYKLYMRVACNIPVYTKGNEVRMGTGKGSHDFWATRVAVSKIIFELKGEVHEQIVKEAFRLAGDKMPGIYEFVRKGDYPVMGVTKMTPEAVEKMNARKFKFYNVKPTPENPMPEILP</sequence>
<gene>
    <name evidence="6" type="ORF">P167DRAFT_553009</name>
</gene>
<evidence type="ECO:0000313" key="7">
    <source>
        <dbReference type="Proteomes" id="UP000277580"/>
    </source>
</evidence>
<dbReference type="GO" id="GO:0019843">
    <property type="term" value="F:rRNA binding"/>
    <property type="evidence" value="ECO:0007669"/>
    <property type="project" value="InterPro"/>
</dbReference>
<keyword evidence="7" id="KW-1185">Reference proteome</keyword>
<dbReference type="Pfam" id="PF00252">
    <property type="entry name" value="Ribosomal_L16"/>
    <property type="match status" value="1"/>
</dbReference>
<evidence type="ECO:0000256" key="4">
    <source>
        <dbReference type="RuleBase" id="RU004413"/>
    </source>
</evidence>
<dbReference type="PANTHER" id="PTHR12220">
    <property type="entry name" value="50S/60S RIBOSOMAL PROTEIN L16"/>
    <property type="match status" value="1"/>
</dbReference>
<dbReference type="AlphaFoldDB" id="A0A3N4KSK6"/>
<dbReference type="InterPro" id="IPR016180">
    <property type="entry name" value="Ribosomal_uL16_dom"/>
</dbReference>
<dbReference type="PRINTS" id="PR00060">
    <property type="entry name" value="RIBOSOMALL16"/>
</dbReference>
<dbReference type="GO" id="GO:0032543">
    <property type="term" value="P:mitochondrial translation"/>
    <property type="evidence" value="ECO:0007669"/>
    <property type="project" value="TreeGrafter"/>
</dbReference>
<protein>
    <submittedName>
        <fullName evidence="6">Ribosomal protein L16</fullName>
    </submittedName>
</protein>
<keyword evidence="3 4" id="KW-0687">Ribonucleoprotein</keyword>
<reference evidence="6 7" key="1">
    <citation type="journal article" date="2018" name="Nat. Ecol. Evol.">
        <title>Pezizomycetes genomes reveal the molecular basis of ectomycorrhizal truffle lifestyle.</title>
        <authorList>
            <person name="Murat C."/>
            <person name="Payen T."/>
            <person name="Noel B."/>
            <person name="Kuo A."/>
            <person name="Morin E."/>
            <person name="Chen J."/>
            <person name="Kohler A."/>
            <person name="Krizsan K."/>
            <person name="Balestrini R."/>
            <person name="Da Silva C."/>
            <person name="Montanini B."/>
            <person name="Hainaut M."/>
            <person name="Levati E."/>
            <person name="Barry K.W."/>
            <person name="Belfiori B."/>
            <person name="Cichocki N."/>
            <person name="Clum A."/>
            <person name="Dockter R.B."/>
            <person name="Fauchery L."/>
            <person name="Guy J."/>
            <person name="Iotti M."/>
            <person name="Le Tacon F."/>
            <person name="Lindquist E.A."/>
            <person name="Lipzen A."/>
            <person name="Malagnac F."/>
            <person name="Mello A."/>
            <person name="Molinier V."/>
            <person name="Miyauchi S."/>
            <person name="Poulain J."/>
            <person name="Riccioni C."/>
            <person name="Rubini A."/>
            <person name="Sitrit Y."/>
            <person name="Splivallo R."/>
            <person name="Traeger S."/>
            <person name="Wang M."/>
            <person name="Zifcakova L."/>
            <person name="Wipf D."/>
            <person name="Zambonelli A."/>
            <person name="Paolocci F."/>
            <person name="Nowrousian M."/>
            <person name="Ottonello S."/>
            <person name="Baldrian P."/>
            <person name="Spatafora J.W."/>
            <person name="Henrissat B."/>
            <person name="Nagy L.G."/>
            <person name="Aury J.M."/>
            <person name="Wincker P."/>
            <person name="Grigoriev I.V."/>
            <person name="Bonfante P."/>
            <person name="Martin F.M."/>
        </authorList>
    </citation>
    <scope>NUCLEOTIDE SEQUENCE [LARGE SCALE GENOMIC DNA]</scope>
    <source>
        <strain evidence="6 7">CCBAS932</strain>
    </source>
</reference>
<dbReference type="InterPro" id="IPR020798">
    <property type="entry name" value="Ribosomal_uL16_CS"/>
</dbReference>
<organism evidence="6 7">
    <name type="scientific">Morchella conica CCBAS932</name>
    <dbReference type="NCBI Taxonomy" id="1392247"/>
    <lineage>
        <taxon>Eukaryota</taxon>
        <taxon>Fungi</taxon>
        <taxon>Dikarya</taxon>
        <taxon>Ascomycota</taxon>
        <taxon>Pezizomycotina</taxon>
        <taxon>Pezizomycetes</taxon>
        <taxon>Pezizales</taxon>
        <taxon>Morchellaceae</taxon>
        <taxon>Morchella</taxon>
    </lineage>
</organism>